<dbReference type="HOGENOM" id="CLU_1987717_0_0_2"/>
<dbReference type="PIR" id="F75044">
    <property type="entry name" value="F75044"/>
</dbReference>
<dbReference type="AlphaFoldDB" id="Q9UZ11"/>
<dbReference type="EMBL" id="AJ248287">
    <property type="protein sequence ID" value="CAB50251.1"/>
    <property type="molecule type" value="Genomic_DNA"/>
</dbReference>
<evidence type="ECO:0000313" key="2">
    <source>
        <dbReference type="Proteomes" id="UP000000810"/>
    </source>
</evidence>
<dbReference type="PhylomeDB" id="Q9UZ11"/>
<gene>
    <name evidence="1" type="ORF">PAB0887</name>
</gene>
<dbReference type="KEGG" id="pab:PAB0887"/>
<dbReference type="eggNOG" id="arCOG03782">
    <property type="taxonomic scope" value="Archaea"/>
</dbReference>
<organism evidence="1 2">
    <name type="scientific">Pyrococcus abyssi (strain GE5 / Orsay)</name>
    <dbReference type="NCBI Taxonomy" id="272844"/>
    <lineage>
        <taxon>Archaea</taxon>
        <taxon>Methanobacteriati</taxon>
        <taxon>Methanobacteriota</taxon>
        <taxon>Thermococci</taxon>
        <taxon>Thermococcales</taxon>
        <taxon>Thermococcaceae</taxon>
        <taxon>Pyrococcus</taxon>
    </lineage>
</organism>
<dbReference type="STRING" id="272844.PAB0887"/>
<sequence>MSLCFLFAASTLWEVFRMDMGGMKKVLNELENGRSWVAVTVKTREGPTKVLETFEKYLKDNGWKPQFKANWWSSNAFGVAMFEAEKGKEHRVVLVKWVVTEKEEVMNVESKDDREGRTEFYALVDMISDDLIFDSVLRHMMSRY</sequence>
<accession>Q9UZ11</accession>
<evidence type="ECO:0000313" key="1">
    <source>
        <dbReference type="EMBL" id="CAB50251.1"/>
    </source>
</evidence>
<name>Q9UZ11_PYRAB</name>
<protein>
    <submittedName>
        <fullName evidence="1">Uncharacterized protein</fullName>
    </submittedName>
</protein>
<proteinExistence type="predicted"/>
<dbReference type="Proteomes" id="UP000000810">
    <property type="component" value="Chromosome"/>
</dbReference>
<reference evidence="1 2" key="1">
    <citation type="journal article" date="2003" name="Mol. Microbiol.">
        <title>An integrated analysis of the genome of the hyperthermophilic archaeon Pyrococcus abyssi.</title>
        <authorList>
            <person name="Cohen G."/>
            <person name="Barbe V."/>
            <person name="Flament D."/>
            <person name="Galperin M."/>
            <person name="Heilig R."/>
            <person name="Ripp R."/>
            <person name="Lecompte O."/>
            <person name="Prieur D."/>
            <person name="Poch O."/>
            <person name="Quellerou J."/>
            <person name="Thierry J.C."/>
            <person name="Van der Oost J."/>
            <person name="Weissenbach J."/>
            <person name="Zivanovic Y."/>
            <person name="Forterre P."/>
        </authorList>
    </citation>
    <scope>NUCLEOTIDE SEQUENCE [LARGE SCALE GENOMIC DNA]</scope>
    <source>
        <strain evidence="2">GE5 / Orsay</strain>
    </source>
</reference>
<dbReference type="PATRIC" id="fig|272844.11.peg.1431"/>
<keyword evidence="2" id="KW-1185">Reference proteome</keyword>